<protein>
    <submittedName>
        <fullName evidence="7">Carbohydrate ABC transporter substrate-binding protein, CUT1 family</fullName>
    </submittedName>
</protein>
<dbReference type="InterPro" id="IPR050490">
    <property type="entry name" value="Bact_solute-bd_prot1"/>
</dbReference>
<dbReference type="PANTHER" id="PTHR43649:SF33">
    <property type="entry name" value="POLYGALACTURONAN_RHAMNOGALACTURONAN-BINDING PROTEIN YTCQ"/>
    <property type="match status" value="1"/>
</dbReference>
<evidence type="ECO:0000256" key="3">
    <source>
        <dbReference type="ARBA" id="ARBA00023136"/>
    </source>
</evidence>
<keyword evidence="8" id="KW-1185">Reference proteome</keyword>
<gene>
    <name evidence="7" type="ORF">SAMN05443668_13717</name>
</gene>
<evidence type="ECO:0000313" key="8">
    <source>
        <dbReference type="Proteomes" id="UP000184440"/>
    </source>
</evidence>
<dbReference type="SUPFAM" id="SSF53850">
    <property type="entry name" value="Periplasmic binding protein-like II"/>
    <property type="match status" value="1"/>
</dbReference>
<feature type="chain" id="PRO_5038576102" evidence="6">
    <location>
        <begin position="29"/>
        <end position="425"/>
    </location>
</feature>
<dbReference type="Pfam" id="PF01547">
    <property type="entry name" value="SBP_bac_1"/>
    <property type="match status" value="1"/>
</dbReference>
<keyword evidence="1" id="KW-1003">Cell membrane</keyword>
<sequence>MPVSVDQLRLRSGPFVLALLLAAATLTACSGGDSRKTITFFQFKPEAQAYFQDLAQQFEAANPDVRVVVDNPAEPETALRTRLVKNDVPDVMSLNANGAFGEWATAKIFRDFRDESILDDVNPAYLEIIRTLGQGTPGEVNGVPFAANASGLLYNEQLFAQHRVGIPRTFDELIAAAEKFKAAGITPFYGMLADSWTAQSPLAPLTVQTQGDTFFEDRFAGKTDFATGWREAMEKLAQLFRYTQPDPLSKGYEDGTSAFAAGGSAMLLLGSYAVPQIRAGKPAFKVGSIALPATDDPAKTTLVSGVDVVLTASRSGEHPEESQRFIDFLMGEQIVIDYCKAQVAVPTLKGLTNTDPALAGVQPYVESGRIVGFTDHQFIPAIPLGPLLQEFLLDGDVSAFLTDLDDAWNKVAKRRTWGLGAVKEG</sequence>
<keyword evidence="5" id="KW-0449">Lipoprotein</keyword>
<dbReference type="STRING" id="134849.SAMN05443668_13717"/>
<dbReference type="PANTHER" id="PTHR43649">
    <property type="entry name" value="ARABINOSE-BINDING PROTEIN-RELATED"/>
    <property type="match status" value="1"/>
</dbReference>
<keyword evidence="3" id="KW-0472">Membrane</keyword>
<reference evidence="7 8" key="1">
    <citation type="submission" date="2016-11" db="EMBL/GenBank/DDBJ databases">
        <authorList>
            <person name="Jaros S."/>
            <person name="Januszkiewicz K."/>
            <person name="Wedrychowicz H."/>
        </authorList>
    </citation>
    <scope>NUCLEOTIDE SEQUENCE [LARGE SCALE GENOMIC DNA]</scope>
    <source>
        <strain evidence="7 8">DSM 46144</strain>
    </source>
</reference>
<feature type="signal peptide" evidence="6">
    <location>
        <begin position="1"/>
        <end position="28"/>
    </location>
</feature>
<evidence type="ECO:0000313" key="7">
    <source>
        <dbReference type="EMBL" id="SHN48225.1"/>
    </source>
</evidence>
<evidence type="ECO:0000256" key="6">
    <source>
        <dbReference type="SAM" id="SignalP"/>
    </source>
</evidence>
<accession>A0A1M7RPK6</accession>
<evidence type="ECO:0000256" key="4">
    <source>
        <dbReference type="ARBA" id="ARBA00023139"/>
    </source>
</evidence>
<evidence type="ECO:0000256" key="5">
    <source>
        <dbReference type="ARBA" id="ARBA00023288"/>
    </source>
</evidence>
<dbReference type="Proteomes" id="UP000184440">
    <property type="component" value="Unassembled WGS sequence"/>
</dbReference>
<dbReference type="AlphaFoldDB" id="A0A1M7RPK6"/>
<organism evidence="7 8">
    <name type="scientific">Cryptosporangium aurantiacum</name>
    <dbReference type="NCBI Taxonomy" id="134849"/>
    <lineage>
        <taxon>Bacteria</taxon>
        <taxon>Bacillati</taxon>
        <taxon>Actinomycetota</taxon>
        <taxon>Actinomycetes</taxon>
        <taxon>Cryptosporangiales</taxon>
        <taxon>Cryptosporangiaceae</taxon>
        <taxon>Cryptosporangium</taxon>
    </lineage>
</organism>
<name>A0A1M7RPK6_9ACTN</name>
<keyword evidence="4" id="KW-0564">Palmitate</keyword>
<dbReference type="OrthoDB" id="8478044at2"/>
<dbReference type="InterPro" id="IPR006059">
    <property type="entry name" value="SBP"/>
</dbReference>
<proteinExistence type="predicted"/>
<dbReference type="Gene3D" id="3.40.190.10">
    <property type="entry name" value="Periplasmic binding protein-like II"/>
    <property type="match status" value="2"/>
</dbReference>
<evidence type="ECO:0000256" key="2">
    <source>
        <dbReference type="ARBA" id="ARBA00022729"/>
    </source>
</evidence>
<evidence type="ECO:0000256" key="1">
    <source>
        <dbReference type="ARBA" id="ARBA00022475"/>
    </source>
</evidence>
<dbReference type="EMBL" id="FRCS01000037">
    <property type="protein sequence ID" value="SHN48225.1"/>
    <property type="molecule type" value="Genomic_DNA"/>
</dbReference>
<keyword evidence="2 6" id="KW-0732">Signal</keyword>